<dbReference type="STRING" id="667128.HMPREF0621_0212"/>
<sequence length="72" mass="8140">MAEAPMERGGQGNLVLAQSTPTERVEWQAAIYWLYQEDEVSPTARYEKGQLHYTVTDQVGTITELMSETGYI</sequence>
<evidence type="ECO:0000313" key="2">
    <source>
        <dbReference type="Proteomes" id="UP000005519"/>
    </source>
</evidence>
<evidence type="ECO:0000313" key="1">
    <source>
        <dbReference type="EMBL" id="EEX51408.1"/>
    </source>
</evidence>
<proteinExistence type="predicted"/>
<keyword evidence="2" id="KW-1185">Reference proteome</keyword>
<reference evidence="1 2" key="1">
    <citation type="submission" date="2009-10" db="EMBL/GenBank/DDBJ databases">
        <authorList>
            <person name="Muzny D."/>
            <person name="Qin X."/>
            <person name="Deng J."/>
            <person name="Jiang H."/>
            <person name="Liu Y."/>
            <person name="Qu J."/>
            <person name="Song X.-Z."/>
            <person name="Zhang L."/>
            <person name="Thornton R."/>
            <person name="Coyle M."/>
            <person name="Francisco L."/>
            <person name="Jackson L."/>
            <person name="Javaid M."/>
            <person name="Korchina V."/>
            <person name="Kovar C."/>
            <person name="Mata R."/>
            <person name="Mathew T."/>
            <person name="Ngo R."/>
            <person name="Nguyen L."/>
            <person name="Nguyen N."/>
            <person name="Okwuonu G."/>
            <person name="Ongeri F."/>
            <person name="Pham C."/>
            <person name="Simmons D."/>
            <person name="Wilczek-Boney K."/>
            <person name="Hale W."/>
            <person name="Jakkamsetti A."/>
            <person name="Pham P."/>
            <person name="Ruth R."/>
            <person name="San Lucas F."/>
            <person name="Warren J."/>
            <person name="Zhang J."/>
            <person name="Zhao Z."/>
            <person name="Zhou C."/>
            <person name="Zhu D."/>
            <person name="Lee S."/>
            <person name="Bess C."/>
            <person name="Blankenburg K."/>
            <person name="Forbes L."/>
            <person name="Fu Q."/>
            <person name="Gubbala S."/>
            <person name="Hirani K."/>
            <person name="Jayaseelan J.C."/>
            <person name="Lara F."/>
            <person name="Munidasa M."/>
            <person name="Palculict T."/>
            <person name="Patil S."/>
            <person name="Pu L.-L."/>
            <person name="Saada N."/>
            <person name="Tang L."/>
            <person name="Weissenberger G."/>
            <person name="Zhu Y."/>
            <person name="Hemphill L."/>
            <person name="Shang Y."/>
            <person name="Youmans B."/>
            <person name="Ayvaz T."/>
            <person name="Ross M."/>
            <person name="Santibanez J."/>
            <person name="Aqrawi P."/>
            <person name="Gross S."/>
            <person name="Joshi V."/>
            <person name="Fowler G."/>
            <person name="Nazareth L."/>
            <person name="Reid J."/>
            <person name="Worley K."/>
            <person name="Petrosino J."/>
            <person name="Highlander S."/>
            <person name="Gibbs R."/>
        </authorList>
    </citation>
    <scope>NUCLEOTIDE SEQUENCE [LARGE SCALE GENOMIC DNA]</scope>
    <source>
        <strain evidence="1 2">ATCC 43325</strain>
    </source>
</reference>
<protein>
    <submittedName>
        <fullName evidence="1">Uncharacterized protein</fullName>
    </submittedName>
</protein>
<dbReference type="OrthoDB" id="4219828at2"/>
<dbReference type="Proteomes" id="UP000005519">
    <property type="component" value="Unassembled WGS sequence"/>
</dbReference>
<dbReference type="RefSeq" id="WP_005765199.1">
    <property type="nucleotide sequence ID" value="NZ_GG704815.1"/>
</dbReference>
<dbReference type="HOGENOM" id="CLU_2718708_0_0_6"/>
<gene>
    <name evidence="1" type="ORF">HMPREF0621_0212</name>
</gene>
<name>C9PMI8_9PAST</name>
<accession>C9PMI8</accession>
<dbReference type="EMBL" id="ACZR01000001">
    <property type="protein sequence ID" value="EEX51408.1"/>
    <property type="molecule type" value="Genomic_DNA"/>
</dbReference>
<dbReference type="AlphaFoldDB" id="C9PMI8"/>
<comment type="caution">
    <text evidence="1">The sequence shown here is derived from an EMBL/GenBank/DDBJ whole genome shotgun (WGS) entry which is preliminary data.</text>
</comment>
<organism evidence="1 2">
    <name type="scientific">Pasteurella dagmatis ATCC 43325</name>
    <dbReference type="NCBI Taxonomy" id="667128"/>
    <lineage>
        <taxon>Bacteria</taxon>
        <taxon>Pseudomonadati</taxon>
        <taxon>Pseudomonadota</taxon>
        <taxon>Gammaproteobacteria</taxon>
        <taxon>Pasteurellales</taxon>
        <taxon>Pasteurellaceae</taxon>
        <taxon>Pasteurella</taxon>
    </lineage>
</organism>